<accession>A0A937W461</accession>
<evidence type="ECO:0000313" key="4">
    <source>
        <dbReference type="Proteomes" id="UP000712673"/>
    </source>
</evidence>
<dbReference type="PANTHER" id="PTHR24104">
    <property type="entry name" value="E3 UBIQUITIN-PROTEIN LIGASE NHLRC1-RELATED"/>
    <property type="match status" value="1"/>
</dbReference>
<sequence length="333" mass="36874">MSTHFFGIKDWTFSYSHSVGRNEFAGTGFRNPTDLALAANDVVYVVNRSYENRTDGIHITIATLNEEYIREFGENGEGDGEFIWPSSLALDAQGNVYVSDEWLNRISIFDKDGKFLGKWGKGGSGNGELNRPSGLAIANGSIFVSDTRNHRIQKFSLDGKYQSQFGSHGSGPGQLNMPWGLGLDSDGNIYVADWRNDRIQKFAQDGQPLASFGQSGSGVGQFKRPSGVCVDNDGDIYVADRDNDRVQVLAPNGRFISSFHGDHQLSKWGKEKLQSNPDMIRQRALAVAYDQGKFEKSFSHPTAVRVDDQQRVCVLDSTRGRIQVYKKSGDPVL</sequence>
<proteinExistence type="predicted"/>
<dbReference type="Gene3D" id="2.120.10.30">
    <property type="entry name" value="TolB, C-terminal domain"/>
    <property type="match status" value="2"/>
</dbReference>
<dbReference type="PROSITE" id="PS51125">
    <property type="entry name" value="NHL"/>
    <property type="match status" value="5"/>
</dbReference>
<organism evidence="3 4">
    <name type="scientific">Tectimicrobiota bacterium</name>
    <dbReference type="NCBI Taxonomy" id="2528274"/>
    <lineage>
        <taxon>Bacteria</taxon>
        <taxon>Pseudomonadati</taxon>
        <taxon>Nitrospinota/Tectimicrobiota group</taxon>
        <taxon>Candidatus Tectimicrobiota</taxon>
    </lineage>
</organism>
<dbReference type="GO" id="GO:0008270">
    <property type="term" value="F:zinc ion binding"/>
    <property type="evidence" value="ECO:0007669"/>
    <property type="project" value="UniProtKB-KW"/>
</dbReference>
<protein>
    <submittedName>
        <fullName evidence="3">6-bladed beta-propeller</fullName>
    </submittedName>
</protein>
<evidence type="ECO:0000256" key="1">
    <source>
        <dbReference type="ARBA" id="ARBA00022737"/>
    </source>
</evidence>
<reference evidence="3" key="1">
    <citation type="submission" date="2019-03" db="EMBL/GenBank/DDBJ databases">
        <title>Lake Tanganyika Metagenome-Assembled Genomes (MAGs).</title>
        <authorList>
            <person name="Tran P."/>
        </authorList>
    </citation>
    <scope>NUCLEOTIDE SEQUENCE</scope>
    <source>
        <strain evidence="3">K_DeepCast_65m_m2_066</strain>
    </source>
</reference>
<feature type="repeat" description="NHL" evidence="2">
    <location>
        <begin position="209"/>
        <end position="252"/>
    </location>
</feature>
<comment type="caution">
    <text evidence="3">The sequence shown here is derived from an EMBL/GenBank/DDBJ whole genome shotgun (WGS) entry which is preliminary data.</text>
</comment>
<keyword evidence="1" id="KW-0677">Repeat</keyword>
<dbReference type="PANTHER" id="PTHR24104:SF25">
    <property type="entry name" value="PROTEIN LIN-41"/>
    <property type="match status" value="1"/>
</dbReference>
<evidence type="ECO:0000256" key="2">
    <source>
        <dbReference type="PROSITE-ProRule" id="PRU00504"/>
    </source>
</evidence>
<dbReference type="InterPro" id="IPR001258">
    <property type="entry name" value="NHL_repeat"/>
</dbReference>
<dbReference type="AlphaFoldDB" id="A0A937W461"/>
<gene>
    <name evidence="3" type="ORF">FJZ47_18985</name>
</gene>
<feature type="repeat" description="NHL" evidence="2">
    <location>
        <begin position="292"/>
        <end position="328"/>
    </location>
</feature>
<dbReference type="EMBL" id="VGLS01000709">
    <property type="protein sequence ID" value="MBM3225863.1"/>
    <property type="molecule type" value="Genomic_DNA"/>
</dbReference>
<feature type="repeat" description="NHL" evidence="2">
    <location>
        <begin position="72"/>
        <end position="112"/>
    </location>
</feature>
<dbReference type="Pfam" id="PF01436">
    <property type="entry name" value="NHL"/>
    <property type="match status" value="4"/>
</dbReference>
<dbReference type="CDD" id="cd05819">
    <property type="entry name" value="NHL"/>
    <property type="match status" value="1"/>
</dbReference>
<feature type="repeat" description="NHL" evidence="2">
    <location>
        <begin position="162"/>
        <end position="205"/>
    </location>
</feature>
<name>A0A937W461_UNCTE</name>
<evidence type="ECO:0000313" key="3">
    <source>
        <dbReference type="EMBL" id="MBM3225863.1"/>
    </source>
</evidence>
<dbReference type="SUPFAM" id="SSF101898">
    <property type="entry name" value="NHL repeat"/>
    <property type="match status" value="1"/>
</dbReference>
<dbReference type="Proteomes" id="UP000712673">
    <property type="component" value="Unassembled WGS sequence"/>
</dbReference>
<feature type="repeat" description="NHL" evidence="2">
    <location>
        <begin position="120"/>
        <end position="158"/>
    </location>
</feature>
<dbReference type="InterPro" id="IPR050952">
    <property type="entry name" value="TRIM-NHL_E3_ligases"/>
</dbReference>
<dbReference type="InterPro" id="IPR011042">
    <property type="entry name" value="6-blade_b-propeller_TolB-like"/>
</dbReference>